<feature type="compositionally biased region" description="Polar residues" evidence="1">
    <location>
        <begin position="637"/>
        <end position="652"/>
    </location>
</feature>
<evidence type="ECO:0000256" key="1">
    <source>
        <dbReference type="SAM" id="MobiDB-lite"/>
    </source>
</evidence>
<organism evidence="3 4">
    <name type="scientific">Polychaeton citri CBS 116435</name>
    <dbReference type="NCBI Taxonomy" id="1314669"/>
    <lineage>
        <taxon>Eukaryota</taxon>
        <taxon>Fungi</taxon>
        <taxon>Dikarya</taxon>
        <taxon>Ascomycota</taxon>
        <taxon>Pezizomycotina</taxon>
        <taxon>Dothideomycetes</taxon>
        <taxon>Dothideomycetidae</taxon>
        <taxon>Capnodiales</taxon>
        <taxon>Capnodiaceae</taxon>
        <taxon>Polychaeton</taxon>
    </lineage>
</organism>
<evidence type="ECO:0008006" key="5">
    <source>
        <dbReference type="Google" id="ProtNLM"/>
    </source>
</evidence>
<evidence type="ECO:0000313" key="4">
    <source>
        <dbReference type="Proteomes" id="UP000799441"/>
    </source>
</evidence>
<keyword evidence="4" id="KW-1185">Reference proteome</keyword>
<dbReference type="SUPFAM" id="SSF117281">
    <property type="entry name" value="Kelch motif"/>
    <property type="match status" value="1"/>
</dbReference>
<protein>
    <recommendedName>
        <fullName evidence="5">Galactose oxidase</fullName>
    </recommendedName>
</protein>
<evidence type="ECO:0000256" key="2">
    <source>
        <dbReference type="SAM" id="Phobius"/>
    </source>
</evidence>
<keyword evidence="2" id="KW-1133">Transmembrane helix</keyword>
<keyword evidence="2" id="KW-0472">Membrane</keyword>
<proteinExistence type="predicted"/>
<keyword evidence="2" id="KW-0812">Transmembrane</keyword>
<comment type="caution">
    <text evidence="3">The sequence shown here is derived from an EMBL/GenBank/DDBJ whole genome shotgun (WGS) entry which is preliminary data.</text>
</comment>
<feature type="region of interest" description="Disordered" evidence="1">
    <location>
        <begin position="607"/>
        <end position="652"/>
    </location>
</feature>
<dbReference type="Gene3D" id="2.120.10.80">
    <property type="entry name" value="Kelch-type beta propeller"/>
    <property type="match status" value="1"/>
</dbReference>
<dbReference type="InterPro" id="IPR015915">
    <property type="entry name" value="Kelch-typ_b-propeller"/>
</dbReference>
<feature type="region of interest" description="Disordered" evidence="1">
    <location>
        <begin position="790"/>
        <end position="810"/>
    </location>
</feature>
<feature type="region of interest" description="Disordered" evidence="1">
    <location>
        <begin position="558"/>
        <end position="585"/>
    </location>
</feature>
<dbReference type="Proteomes" id="UP000799441">
    <property type="component" value="Unassembled WGS sequence"/>
</dbReference>
<dbReference type="OrthoDB" id="5352000at2759"/>
<dbReference type="EMBL" id="MU003780">
    <property type="protein sequence ID" value="KAF2722758.1"/>
    <property type="molecule type" value="Genomic_DNA"/>
</dbReference>
<feature type="compositionally biased region" description="Low complexity" evidence="1">
    <location>
        <begin position="326"/>
        <end position="354"/>
    </location>
</feature>
<dbReference type="AlphaFoldDB" id="A0A9P4URF4"/>
<evidence type="ECO:0000313" key="3">
    <source>
        <dbReference type="EMBL" id="KAF2722758.1"/>
    </source>
</evidence>
<sequence>MSGPQPDAELKGHCATVHDDTLYVLSSDAFQSLPLKQNATWQQESLGHGVEGPACVSSGDALYVIGGTSDDSDYGGLQRFLFDSRKWESLSTLVPVMQNRANHSVAFLKDSSSILVYAGSQPDAPSLLSSQTFLIHTESPYNIEAFTSKAPASNQPILESWNGSHAVMAGGVEWNTAVYTFDPFSGWQQYPTSLTNPIDPASRGSIVDGSDGSKVLQLYDFSVSPNKVTGIVLQDANGQPAQTGNTVGQASTSTRKRKRDLTLDKWPSYNSTNAPSSQRTDCAISTGRDGLAVISGGSSEEPVALFDQSDNSWVDVSQFFGEKQEQQPLQPSSTQPSLVGPSTASATPSSSSSPGSGGGDTPHNRMLRTLGITLGVICGIAAVFVLILLLMRWQRIKKRKREGYLNEKDGENGKDRMSFQDRGTSFTKEADASVIELVPPNPNAFEQSANGPHSSLAIIAGKFSNGSKHNSTNHKPKSSYESTAPIVKNKDGDVLELQSMTDKSRKSSLSMKSGVQTHLALPAGNAFAESHTTAGAARPNRSSGWSRYFETTQPNHLSHIPLAYTNPDQDGEQQRNKLSRIPSSTMKITPLDIDFTRSVDGQRMSHVVTGSPSFNDSREDLGRAGAAGQKGVIESGSRPQSDQTVSSSAYDRSTISSTLTTDFFNSQIGGGHTPWTPMSPTFKENLNHSHSISSRPSTSSIYTSSIAEQRIPSRGKNAGFFPGAGTAYRPSPGKTAKYAGGITNGGVGAGANPEFSSPKQDLIPPAVAGAGDDNRDSTITVFPRGVTSGYYANREKGKSPRISVGGERKKAVTEDMSWLNINQQ</sequence>
<gene>
    <name evidence="3" type="ORF">K431DRAFT_221333</name>
</gene>
<feature type="region of interest" description="Disordered" evidence="1">
    <location>
        <begin position="236"/>
        <end position="259"/>
    </location>
</feature>
<name>A0A9P4URF4_9PEZI</name>
<reference evidence="3" key="1">
    <citation type="journal article" date="2020" name="Stud. Mycol.">
        <title>101 Dothideomycetes genomes: a test case for predicting lifestyles and emergence of pathogens.</title>
        <authorList>
            <person name="Haridas S."/>
            <person name="Albert R."/>
            <person name="Binder M."/>
            <person name="Bloem J."/>
            <person name="Labutti K."/>
            <person name="Salamov A."/>
            <person name="Andreopoulos B."/>
            <person name="Baker S."/>
            <person name="Barry K."/>
            <person name="Bills G."/>
            <person name="Bluhm B."/>
            <person name="Cannon C."/>
            <person name="Castanera R."/>
            <person name="Culley D."/>
            <person name="Daum C."/>
            <person name="Ezra D."/>
            <person name="Gonzalez J."/>
            <person name="Henrissat B."/>
            <person name="Kuo A."/>
            <person name="Liang C."/>
            <person name="Lipzen A."/>
            <person name="Lutzoni F."/>
            <person name="Magnuson J."/>
            <person name="Mondo S."/>
            <person name="Nolan M."/>
            <person name="Ohm R."/>
            <person name="Pangilinan J."/>
            <person name="Park H.-J."/>
            <person name="Ramirez L."/>
            <person name="Alfaro M."/>
            <person name="Sun H."/>
            <person name="Tritt A."/>
            <person name="Yoshinaga Y."/>
            <person name="Zwiers L.-H."/>
            <person name="Turgeon B."/>
            <person name="Goodwin S."/>
            <person name="Spatafora J."/>
            <person name="Crous P."/>
            <person name="Grigoriev I."/>
        </authorList>
    </citation>
    <scope>NUCLEOTIDE SEQUENCE</scope>
    <source>
        <strain evidence="3">CBS 116435</strain>
    </source>
</reference>
<feature type="region of interest" description="Disordered" evidence="1">
    <location>
        <begin position="465"/>
        <end position="486"/>
    </location>
</feature>
<feature type="transmembrane region" description="Helical" evidence="2">
    <location>
        <begin position="370"/>
        <end position="391"/>
    </location>
</feature>
<accession>A0A9P4URF4</accession>
<feature type="compositionally biased region" description="Polar residues" evidence="1">
    <location>
        <begin position="236"/>
        <end position="253"/>
    </location>
</feature>
<feature type="region of interest" description="Disordered" evidence="1">
    <location>
        <begin position="322"/>
        <end position="362"/>
    </location>
</feature>